<evidence type="ECO:0000313" key="3">
    <source>
        <dbReference type="EMBL" id="NEE06559.1"/>
    </source>
</evidence>
<dbReference type="EMBL" id="JAAGMN010000975">
    <property type="protein sequence ID" value="NEE06559.1"/>
    <property type="molecule type" value="Genomic_DNA"/>
</dbReference>
<keyword evidence="2" id="KW-0812">Transmembrane</keyword>
<evidence type="ECO:0000256" key="1">
    <source>
        <dbReference type="SAM" id="MobiDB-lite"/>
    </source>
</evidence>
<accession>A0A6G3WM14</accession>
<name>A0A6G3WM14_9ACTN</name>
<keyword evidence="2" id="KW-1133">Transmembrane helix</keyword>
<feature type="transmembrane region" description="Helical" evidence="2">
    <location>
        <begin position="47"/>
        <end position="70"/>
    </location>
</feature>
<comment type="caution">
    <text evidence="3">The sequence shown here is derived from an EMBL/GenBank/DDBJ whole genome shotgun (WGS) entry which is preliminary data.</text>
</comment>
<feature type="region of interest" description="Disordered" evidence="1">
    <location>
        <begin position="1"/>
        <end position="22"/>
    </location>
</feature>
<evidence type="ECO:0000256" key="2">
    <source>
        <dbReference type="SAM" id="Phobius"/>
    </source>
</evidence>
<reference evidence="3" key="1">
    <citation type="submission" date="2020-01" db="EMBL/GenBank/DDBJ databases">
        <title>Insect and environment-associated Actinomycetes.</title>
        <authorList>
            <person name="Currrie C."/>
            <person name="Chevrette M."/>
            <person name="Carlson C."/>
            <person name="Stubbendieck R."/>
            <person name="Wendt-Pienkowski E."/>
        </authorList>
    </citation>
    <scope>NUCLEOTIDE SEQUENCE</scope>
    <source>
        <strain evidence="3">SID7499</strain>
    </source>
</reference>
<feature type="compositionally biased region" description="Low complexity" evidence="1">
    <location>
        <begin position="88"/>
        <end position="102"/>
    </location>
</feature>
<organism evidence="3">
    <name type="scientific">Streptomyces sp. SID7499</name>
    <dbReference type="NCBI Taxonomy" id="2706086"/>
    <lineage>
        <taxon>Bacteria</taxon>
        <taxon>Bacillati</taxon>
        <taxon>Actinomycetota</taxon>
        <taxon>Actinomycetes</taxon>
        <taxon>Kitasatosporales</taxon>
        <taxon>Streptomycetaceae</taxon>
        <taxon>Streptomyces</taxon>
    </lineage>
</organism>
<feature type="non-terminal residue" evidence="3">
    <location>
        <position position="102"/>
    </location>
</feature>
<sequence length="102" mass="10699">MTLLEEKLPAAPPRPASPSRGSVTLRDLGLGIRFAAAGGREGWIRTLLTAVGVGLGVALLLLASSVPHLLDERSAREQARSEMRISDSPDASAPKSDSSVLR</sequence>
<proteinExistence type="predicted"/>
<protein>
    <submittedName>
        <fullName evidence="3">ABC transporter permease</fullName>
    </submittedName>
</protein>
<keyword evidence="2" id="KW-0472">Membrane</keyword>
<gene>
    <name evidence="3" type="ORF">G3M58_08905</name>
</gene>
<feature type="compositionally biased region" description="Basic and acidic residues" evidence="1">
    <location>
        <begin position="73"/>
        <end position="87"/>
    </location>
</feature>
<dbReference type="AlphaFoldDB" id="A0A6G3WM14"/>
<feature type="region of interest" description="Disordered" evidence="1">
    <location>
        <begin position="73"/>
        <end position="102"/>
    </location>
</feature>